<proteinExistence type="predicted"/>
<accession>A0A0D3KNB1</accession>
<dbReference type="GeneID" id="17282515"/>
<dbReference type="Proteomes" id="UP000013827">
    <property type="component" value="Unassembled WGS sequence"/>
</dbReference>
<dbReference type="SUPFAM" id="SSF82153">
    <property type="entry name" value="FAS1 domain"/>
    <property type="match status" value="1"/>
</dbReference>
<organism evidence="2 3">
    <name type="scientific">Emiliania huxleyi (strain CCMP1516)</name>
    <dbReference type="NCBI Taxonomy" id="280463"/>
    <lineage>
        <taxon>Eukaryota</taxon>
        <taxon>Haptista</taxon>
        <taxon>Haptophyta</taxon>
        <taxon>Prymnesiophyceae</taxon>
        <taxon>Isochrysidales</taxon>
        <taxon>Noelaerhabdaceae</taxon>
        <taxon>Emiliania</taxon>
    </lineage>
</organism>
<dbReference type="AlphaFoldDB" id="A0A0D3KNB1"/>
<evidence type="ECO:0000313" key="3">
    <source>
        <dbReference type="Proteomes" id="UP000013827"/>
    </source>
</evidence>
<dbReference type="InterPro" id="IPR036378">
    <property type="entry name" value="FAS1_dom_sf"/>
</dbReference>
<dbReference type="InterPro" id="IPR000782">
    <property type="entry name" value="FAS1_domain"/>
</dbReference>
<dbReference type="PaxDb" id="2903-EOD37246"/>
<dbReference type="HOGENOM" id="CLU_2177694_0_0_1"/>
<name>A0A0D3KNB1_EMIH1</name>
<dbReference type="PROSITE" id="PS50213">
    <property type="entry name" value="FAS1"/>
    <property type="match status" value="1"/>
</dbReference>
<dbReference type="RefSeq" id="XP_005789675.1">
    <property type="nucleotide sequence ID" value="XM_005789618.1"/>
</dbReference>
<dbReference type="KEGG" id="ehx:EMIHUDRAFT_362182"/>
<evidence type="ECO:0000313" key="2">
    <source>
        <dbReference type="EnsemblProtists" id="EOD37246"/>
    </source>
</evidence>
<protein>
    <recommendedName>
        <fullName evidence="1">FAS1 domain-containing protein</fullName>
    </recommendedName>
</protein>
<dbReference type="EnsemblProtists" id="EOD37246">
    <property type="protein sequence ID" value="EOD37246"/>
    <property type="gene ID" value="EMIHUDRAFT_362182"/>
</dbReference>
<sequence>AALDQTFLQSVLADDAIVTALLQKHALGSEVPASVALTLENSAQTTLNGEDITVDGSTGSVLVTPSILGGPSTVISADVQTSNGVIHVVDKVLALAALVPPPSPPPPAAP</sequence>
<dbReference type="Gene3D" id="2.30.180.10">
    <property type="entry name" value="FAS1 domain"/>
    <property type="match status" value="1"/>
</dbReference>
<reference evidence="2" key="2">
    <citation type="submission" date="2024-10" db="UniProtKB">
        <authorList>
            <consortium name="EnsemblProtists"/>
        </authorList>
    </citation>
    <scope>IDENTIFICATION</scope>
</reference>
<evidence type="ECO:0000259" key="1">
    <source>
        <dbReference type="PROSITE" id="PS50213"/>
    </source>
</evidence>
<reference evidence="3" key="1">
    <citation type="journal article" date="2013" name="Nature">
        <title>Pan genome of the phytoplankton Emiliania underpins its global distribution.</title>
        <authorList>
            <person name="Read B.A."/>
            <person name="Kegel J."/>
            <person name="Klute M.J."/>
            <person name="Kuo A."/>
            <person name="Lefebvre S.C."/>
            <person name="Maumus F."/>
            <person name="Mayer C."/>
            <person name="Miller J."/>
            <person name="Monier A."/>
            <person name="Salamov A."/>
            <person name="Young J."/>
            <person name="Aguilar M."/>
            <person name="Claverie J.M."/>
            <person name="Frickenhaus S."/>
            <person name="Gonzalez K."/>
            <person name="Herman E.K."/>
            <person name="Lin Y.C."/>
            <person name="Napier J."/>
            <person name="Ogata H."/>
            <person name="Sarno A.F."/>
            <person name="Shmutz J."/>
            <person name="Schroeder D."/>
            <person name="de Vargas C."/>
            <person name="Verret F."/>
            <person name="von Dassow P."/>
            <person name="Valentin K."/>
            <person name="Van de Peer Y."/>
            <person name="Wheeler G."/>
            <person name="Dacks J.B."/>
            <person name="Delwiche C.F."/>
            <person name="Dyhrman S.T."/>
            <person name="Glockner G."/>
            <person name="John U."/>
            <person name="Richards T."/>
            <person name="Worden A.Z."/>
            <person name="Zhang X."/>
            <person name="Grigoriev I.V."/>
            <person name="Allen A.E."/>
            <person name="Bidle K."/>
            <person name="Borodovsky M."/>
            <person name="Bowler C."/>
            <person name="Brownlee C."/>
            <person name="Cock J.M."/>
            <person name="Elias M."/>
            <person name="Gladyshev V.N."/>
            <person name="Groth M."/>
            <person name="Guda C."/>
            <person name="Hadaegh A."/>
            <person name="Iglesias-Rodriguez M.D."/>
            <person name="Jenkins J."/>
            <person name="Jones B.M."/>
            <person name="Lawson T."/>
            <person name="Leese F."/>
            <person name="Lindquist E."/>
            <person name="Lobanov A."/>
            <person name="Lomsadze A."/>
            <person name="Malik S.B."/>
            <person name="Marsh M.E."/>
            <person name="Mackinder L."/>
            <person name="Mock T."/>
            <person name="Mueller-Roeber B."/>
            <person name="Pagarete A."/>
            <person name="Parker M."/>
            <person name="Probert I."/>
            <person name="Quesneville H."/>
            <person name="Raines C."/>
            <person name="Rensing S.A."/>
            <person name="Riano-Pachon D.M."/>
            <person name="Richier S."/>
            <person name="Rokitta S."/>
            <person name="Shiraiwa Y."/>
            <person name="Soanes D.M."/>
            <person name="van der Giezen M."/>
            <person name="Wahlund T.M."/>
            <person name="Williams B."/>
            <person name="Wilson W."/>
            <person name="Wolfe G."/>
            <person name="Wurch L.L."/>
        </authorList>
    </citation>
    <scope>NUCLEOTIDE SEQUENCE</scope>
</reference>
<feature type="domain" description="FAS1" evidence="1">
    <location>
        <begin position="1"/>
        <end position="93"/>
    </location>
</feature>
<keyword evidence="3" id="KW-1185">Reference proteome</keyword>
<dbReference type="Pfam" id="PF02469">
    <property type="entry name" value="Fasciclin"/>
    <property type="match status" value="1"/>
</dbReference>